<dbReference type="PROSITE" id="PS50181">
    <property type="entry name" value="FBOX"/>
    <property type="match status" value="1"/>
</dbReference>
<keyword evidence="2" id="KW-0342">GTP-binding</keyword>
<dbReference type="Proteomes" id="UP000006671">
    <property type="component" value="Unassembled WGS sequence"/>
</dbReference>
<dbReference type="SMART" id="SM00175">
    <property type="entry name" value="RAB"/>
    <property type="match status" value="1"/>
</dbReference>
<feature type="domain" description="F-box" evidence="4">
    <location>
        <begin position="522"/>
        <end position="569"/>
    </location>
</feature>
<dbReference type="PROSITE" id="PS51419">
    <property type="entry name" value="RAB"/>
    <property type="match status" value="1"/>
</dbReference>
<evidence type="ECO:0000313" key="5">
    <source>
        <dbReference type="EMBL" id="EFC44084.1"/>
    </source>
</evidence>
<evidence type="ECO:0000256" key="1">
    <source>
        <dbReference type="ARBA" id="ARBA00022741"/>
    </source>
</evidence>
<dbReference type="GO" id="GO:0003924">
    <property type="term" value="F:GTPase activity"/>
    <property type="evidence" value="ECO:0007669"/>
    <property type="project" value="InterPro"/>
</dbReference>
<dbReference type="PANTHER" id="PTHR24073">
    <property type="entry name" value="DRAB5-RELATED"/>
    <property type="match status" value="1"/>
</dbReference>
<dbReference type="VEuPathDB" id="AmoebaDB:NAEGRDRAFT_58150"/>
<feature type="region of interest" description="Disordered" evidence="3">
    <location>
        <begin position="1"/>
        <end position="59"/>
    </location>
</feature>
<feature type="compositionally biased region" description="Polar residues" evidence="3">
    <location>
        <begin position="89"/>
        <end position="118"/>
    </location>
</feature>
<feature type="compositionally biased region" description="Basic and acidic residues" evidence="3">
    <location>
        <begin position="467"/>
        <end position="484"/>
    </location>
</feature>
<dbReference type="GO" id="GO:0005525">
    <property type="term" value="F:GTP binding"/>
    <property type="evidence" value="ECO:0007669"/>
    <property type="project" value="UniProtKB-KW"/>
</dbReference>
<dbReference type="Gene3D" id="3.40.50.300">
    <property type="entry name" value="P-loop containing nucleotide triphosphate hydrolases"/>
    <property type="match status" value="1"/>
</dbReference>
<dbReference type="InParanoid" id="D2VGL1"/>
<dbReference type="GeneID" id="8848004"/>
<protein>
    <submittedName>
        <fullName evidence="5">Rab family small GTPase</fullName>
    </submittedName>
</protein>
<feature type="compositionally biased region" description="Polar residues" evidence="3">
    <location>
        <begin position="1"/>
        <end position="14"/>
    </location>
</feature>
<dbReference type="PRINTS" id="PR00449">
    <property type="entry name" value="RASTRNSFRMNG"/>
</dbReference>
<reference evidence="5 6" key="1">
    <citation type="journal article" date="2010" name="Cell">
        <title>The genome of Naegleria gruberi illuminates early eukaryotic versatility.</title>
        <authorList>
            <person name="Fritz-Laylin L.K."/>
            <person name="Prochnik S.E."/>
            <person name="Ginger M.L."/>
            <person name="Dacks J.B."/>
            <person name="Carpenter M.L."/>
            <person name="Field M.C."/>
            <person name="Kuo A."/>
            <person name="Paredez A."/>
            <person name="Chapman J."/>
            <person name="Pham J."/>
            <person name="Shu S."/>
            <person name="Neupane R."/>
            <person name="Cipriano M."/>
            <person name="Mancuso J."/>
            <person name="Tu H."/>
            <person name="Salamov A."/>
            <person name="Lindquist E."/>
            <person name="Shapiro H."/>
            <person name="Lucas S."/>
            <person name="Grigoriev I.V."/>
            <person name="Cande W.Z."/>
            <person name="Fulton C."/>
            <person name="Rokhsar D.S."/>
            <person name="Dawson S.C."/>
        </authorList>
    </citation>
    <scope>NUCLEOTIDE SEQUENCE [LARGE SCALE GENOMIC DNA]</scope>
    <source>
        <strain evidence="5 6">NEG-M</strain>
    </source>
</reference>
<dbReference type="SUPFAM" id="SSF52540">
    <property type="entry name" value="P-loop containing nucleoside triphosphate hydrolases"/>
    <property type="match status" value="1"/>
</dbReference>
<feature type="region of interest" description="Disordered" evidence="3">
    <location>
        <begin position="909"/>
        <end position="929"/>
    </location>
</feature>
<dbReference type="RefSeq" id="XP_002676828.1">
    <property type="nucleotide sequence ID" value="XM_002676782.1"/>
</dbReference>
<dbReference type="InterPro" id="IPR001810">
    <property type="entry name" value="F-box_dom"/>
</dbReference>
<dbReference type="eggNOG" id="KOG0092">
    <property type="taxonomic scope" value="Eukaryota"/>
</dbReference>
<evidence type="ECO:0000259" key="4">
    <source>
        <dbReference type="PROSITE" id="PS50181"/>
    </source>
</evidence>
<feature type="compositionally biased region" description="Polar residues" evidence="3">
    <location>
        <begin position="333"/>
        <end position="346"/>
    </location>
</feature>
<name>D2VGL1_NAEGR</name>
<dbReference type="SMART" id="SM00256">
    <property type="entry name" value="FBOX"/>
    <property type="match status" value="1"/>
</dbReference>
<dbReference type="OrthoDB" id="2322499at2759"/>
<dbReference type="InterPro" id="IPR036047">
    <property type="entry name" value="F-box-like_dom_sf"/>
</dbReference>
<dbReference type="Pfam" id="PF00071">
    <property type="entry name" value="Ras"/>
    <property type="match status" value="1"/>
</dbReference>
<dbReference type="Pfam" id="PF12937">
    <property type="entry name" value="F-box-like"/>
    <property type="match status" value="1"/>
</dbReference>
<keyword evidence="1" id="KW-0547">Nucleotide-binding</keyword>
<gene>
    <name evidence="5" type="ORF">NAEGRDRAFT_58150</name>
</gene>
<dbReference type="STRING" id="5762.D2VGL1"/>
<dbReference type="InterPro" id="IPR001806">
    <property type="entry name" value="Small_GTPase"/>
</dbReference>
<feature type="compositionally biased region" description="Polar residues" evidence="3">
    <location>
        <begin position="44"/>
        <end position="55"/>
    </location>
</feature>
<feature type="compositionally biased region" description="Low complexity" evidence="3">
    <location>
        <begin position="23"/>
        <end position="43"/>
    </location>
</feature>
<sequence length="929" mass="104459">MGQHGSSALSGSNSQDDESKEVSSIPTPHPSNNPSSSPIIMNNDQLNSSANSPSKGSYYGSLRVNQMYRKNQATGMNNSPQQQPSTPQGINMLSSTNNENRGLVNEQQSTPTTSSGMDIQSKRREIKKKGGPGLTLLATSFSRRDFGQDLIGEEDTDVTTSRTGVDSSAGVFTSFRTSRNYLRSHMDDSAIISKNDIGEIVHHHADHQCLSLYPKSHYDYYNRRMHQLIDSYFEKENFDWTIHLDPENDPQFYEIAFSMFESVVVNKRLSPPKTVIPFIAQYNDDEYEEESDPQIIDDDYFIHCEQPTKSSPRQIQSNSDEKREIMGKKGISPSCSTSTVETTGASATTMPSLVSTTLTTSSTVISNETMIMSSLANTTLGSPSTSIASSNYLSSPNSFQRPRGRAFLMFGSSQSPSSSTQQNSYLLSPSMNSNYNPTPITPLRSDSAISTTLNPSTTTPKTPTPSSEKKTSPHDLKSSEKKIPKSPRECRRECYSKVLNARFEYGGWKDNCDFGKRSISLSQLEESVPYEIMFHILSYLSAPDLIDLSRVSRSFHYIWTEHPLLWISYPYNLNNLSMSDLSSSSEFAETFDDREKKQGSSFIDHITLRELIESSPFSQEKTTMVLSSWKNIYKSIYKGYRNGPWMNYCAFHNNVNTQSLEYRLSMIEIKVCLIGDSTSGKSSWVYMLKEAISNHLDTVEHRSRVKKIEYIESTIGATYLMKHVKVNLPTPTGTAEIQEDDDSISSEADSYIMTRYNPIISLSVWDTSGMKRFLNLIPLYLKVCKAIMLCFDLSRPESFDDMLQLFDKYIFKQQATKSPELNLLENRNLFEKCLQNEDIYVFVCGLKSDLEPKISNERITQFLHSYGGSRIKLFTNNMLYFELSSMSGENLYTPWLHLAYRVALKNQSDGASSSASSGNTASSISSNGM</sequence>
<feature type="region of interest" description="Disordered" evidence="3">
    <location>
        <begin position="73"/>
        <end position="133"/>
    </location>
</feature>
<dbReference type="InterPro" id="IPR027417">
    <property type="entry name" value="P-loop_NTPase"/>
</dbReference>
<evidence type="ECO:0000313" key="6">
    <source>
        <dbReference type="Proteomes" id="UP000006671"/>
    </source>
</evidence>
<keyword evidence="6" id="KW-1185">Reference proteome</keyword>
<evidence type="ECO:0000256" key="2">
    <source>
        <dbReference type="ARBA" id="ARBA00023134"/>
    </source>
</evidence>
<feature type="region of interest" description="Disordered" evidence="3">
    <location>
        <begin position="326"/>
        <end position="346"/>
    </location>
</feature>
<feature type="compositionally biased region" description="Low complexity" evidence="3">
    <location>
        <begin position="450"/>
        <end position="466"/>
    </location>
</feature>
<evidence type="ECO:0000256" key="3">
    <source>
        <dbReference type="SAM" id="MobiDB-lite"/>
    </source>
</evidence>
<feature type="compositionally biased region" description="Low complexity" evidence="3">
    <location>
        <begin position="79"/>
        <end position="88"/>
    </location>
</feature>
<dbReference type="KEGG" id="ngr:NAEGRDRAFT_58150"/>
<feature type="region of interest" description="Disordered" evidence="3">
    <location>
        <begin position="409"/>
        <end position="484"/>
    </location>
</feature>
<feature type="compositionally biased region" description="Polar residues" evidence="3">
    <location>
        <begin position="425"/>
        <end position="438"/>
    </location>
</feature>
<dbReference type="AlphaFoldDB" id="D2VGL1"/>
<dbReference type="SUPFAM" id="SSF81383">
    <property type="entry name" value="F-box domain"/>
    <property type="match status" value="1"/>
</dbReference>
<dbReference type="OMA" id="TEHPLLW"/>
<dbReference type="EMBL" id="GG738870">
    <property type="protein sequence ID" value="EFC44084.1"/>
    <property type="molecule type" value="Genomic_DNA"/>
</dbReference>
<dbReference type="Gene3D" id="1.20.1280.50">
    <property type="match status" value="1"/>
</dbReference>
<proteinExistence type="predicted"/>
<accession>D2VGL1</accession>
<feature type="compositionally biased region" description="Low complexity" evidence="3">
    <location>
        <begin position="412"/>
        <end position="424"/>
    </location>
</feature>
<dbReference type="CDD" id="cd09917">
    <property type="entry name" value="F-box_SF"/>
    <property type="match status" value="1"/>
</dbReference>
<organism evidence="6">
    <name type="scientific">Naegleria gruberi</name>
    <name type="common">Amoeba</name>
    <dbReference type="NCBI Taxonomy" id="5762"/>
    <lineage>
        <taxon>Eukaryota</taxon>
        <taxon>Discoba</taxon>
        <taxon>Heterolobosea</taxon>
        <taxon>Tetramitia</taxon>
        <taxon>Eutetramitia</taxon>
        <taxon>Vahlkampfiidae</taxon>
        <taxon>Naegleria</taxon>
    </lineage>
</organism>